<dbReference type="EMBL" id="JAHLQT010007678">
    <property type="protein sequence ID" value="KAG7174304.1"/>
    <property type="molecule type" value="Genomic_DNA"/>
</dbReference>
<evidence type="ECO:0000313" key="2">
    <source>
        <dbReference type="Proteomes" id="UP000747542"/>
    </source>
</evidence>
<dbReference type="AlphaFoldDB" id="A0A8J5N733"/>
<proteinExistence type="predicted"/>
<evidence type="ECO:0000313" key="1">
    <source>
        <dbReference type="EMBL" id="KAG7174304.1"/>
    </source>
</evidence>
<reference evidence="1" key="1">
    <citation type="journal article" date="2021" name="Sci. Adv.">
        <title>The American lobster genome reveals insights on longevity, neural, and immune adaptations.</title>
        <authorList>
            <person name="Polinski J.M."/>
            <person name="Zimin A.V."/>
            <person name="Clark K.F."/>
            <person name="Kohn A.B."/>
            <person name="Sadowski N."/>
            <person name="Timp W."/>
            <person name="Ptitsyn A."/>
            <person name="Khanna P."/>
            <person name="Romanova D.Y."/>
            <person name="Williams P."/>
            <person name="Greenwood S.J."/>
            <person name="Moroz L.L."/>
            <person name="Walt D.R."/>
            <person name="Bodnar A.G."/>
        </authorList>
    </citation>
    <scope>NUCLEOTIDE SEQUENCE</scope>
    <source>
        <strain evidence="1">GMGI-L3</strain>
    </source>
</reference>
<comment type="caution">
    <text evidence="1">The sequence shown here is derived from an EMBL/GenBank/DDBJ whole genome shotgun (WGS) entry which is preliminary data.</text>
</comment>
<sequence length="213" mass="23144">MKEKEEKHHASDFSKVRDVKTDLRVINAGDEFLQEAAAPTIILSSVTTTSPTTTTTIPSLITTITVCYPTVPTTTSITTIIPSLIITTTVCYLTVPAIITTIANHPFPTTTTTSFTISPPYSPHQDIYLTPPPSRRTLPSPAPSTINNVGVEEDFTKMMCGVGRDGKVRPSRSVKHRRSLTTSLGLEPIKVRKNPLTLPHDRMMGSGLCPMIG</sequence>
<organism evidence="1 2">
    <name type="scientific">Homarus americanus</name>
    <name type="common">American lobster</name>
    <dbReference type="NCBI Taxonomy" id="6706"/>
    <lineage>
        <taxon>Eukaryota</taxon>
        <taxon>Metazoa</taxon>
        <taxon>Ecdysozoa</taxon>
        <taxon>Arthropoda</taxon>
        <taxon>Crustacea</taxon>
        <taxon>Multicrustacea</taxon>
        <taxon>Malacostraca</taxon>
        <taxon>Eumalacostraca</taxon>
        <taxon>Eucarida</taxon>
        <taxon>Decapoda</taxon>
        <taxon>Pleocyemata</taxon>
        <taxon>Astacidea</taxon>
        <taxon>Nephropoidea</taxon>
        <taxon>Nephropidae</taxon>
        <taxon>Homarus</taxon>
    </lineage>
</organism>
<keyword evidence="2" id="KW-1185">Reference proteome</keyword>
<dbReference type="Proteomes" id="UP000747542">
    <property type="component" value="Unassembled WGS sequence"/>
</dbReference>
<protein>
    <submittedName>
        <fullName evidence="1">Uncharacterized protein</fullName>
    </submittedName>
</protein>
<accession>A0A8J5N733</accession>
<name>A0A8J5N733_HOMAM</name>
<gene>
    <name evidence="1" type="ORF">Hamer_G003240</name>
</gene>